<protein>
    <recommendedName>
        <fullName evidence="4">Glycosyltransferase RgtA/B/C/D-like domain-containing protein</fullName>
    </recommendedName>
</protein>
<feature type="transmembrane region" description="Helical" evidence="1">
    <location>
        <begin position="59"/>
        <end position="79"/>
    </location>
</feature>
<gene>
    <name evidence="2" type="ORF">EAH80_23350</name>
</gene>
<feature type="transmembrane region" description="Helical" evidence="1">
    <location>
        <begin position="214"/>
        <end position="240"/>
    </location>
</feature>
<feature type="transmembrane region" description="Helical" evidence="1">
    <location>
        <begin position="33"/>
        <end position="52"/>
    </location>
</feature>
<sequence>MPWVLIGLGAAAFGWAAPTLRHAKTSEFGLLAMASPLFVVSIALTAGAFAISVRQHKSLAGSASIALMIAVQRLPSYFATDSPMYSWTYKHLGVVDYIQHEHVLAHGVDVYNSWPGAFAMFAWLSDLSGIPSQDLAHGFTPLFHVALVSLVFVAARAWGLDATQAQTAAFLTASLNWVAQDYYSPQATAMLLTAGILTLIGLSRTRPMSVIPMIVIFSAVTITHQLTPFWLLLVTGLLLLARQMKPWWIVPILAAIVIGYTLYNFKDVDQYTLFSLNVFDNAKSNVPTMGGAGQRTMSAAIRTLSGAMWVLTVLVLLVRLRRKQPFFALAAISLSPMLILGGQNYGGEAIFRVFLYSVVGCSIVLAPALVGLLRSNRMRFGVASAVLVLASLLSAEGYFGGWFANIAPLEQVESSKLLMAVADFPAYVTPIGPSFPQRGTWQYVEFARFDEHFDDPVLQAPNMIGKHFDTDRDYQEFSEVIGSRKAPTYLIFTEQMRFYASYYGLLPLDALPNLEARVRQDASWQLVYDDRGAIVFEHNPDRR</sequence>
<evidence type="ECO:0008006" key="4">
    <source>
        <dbReference type="Google" id="ProtNLM"/>
    </source>
</evidence>
<keyword evidence="1" id="KW-0472">Membrane</keyword>
<feature type="transmembrane region" description="Helical" evidence="1">
    <location>
        <begin position="380"/>
        <end position="404"/>
    </location>
</feature>
<keyword evidence="3" id="KW-1185">Reference proteome</keyword>
<comment type="caution">
    <text evidence="2">The sequence shown here is derived from an EMBL/GenBank/DDBJ whole genome shotgun (WGS) entry which is preliminary data.</text>
</comment>
<feature type="transmembrane region" description="Helical" evidence="1">
    <location>
        <begin position="247"/>
        <end position="265"/>
    </location>
</feature>
<evidence type="ECO:0000313" key="2">
    <source>
        <dbReference type="EMBL" id="TPG31439.1"/>
    </source>
</evidence>
<feature type="transmembrane region" description="Helical" evidence="1">
    <location>
        <begin position="182"/>
        <end position="202"/>
    </location>
</feature>
<dbReference type="Proteomes" id="UP000320095">
    <property type="component" value="Unassembled WGS sequence"/>
</dbReference>
<reference evidence="2 3" key="1">
    <citation type="journal article" date="2019" name="Environ. Microbiol.">
        <title>Species interactions and distinct microbial communities in high Arctic permafrost affected cryosols are associated with the CH4 and CO2 gas fluxes.</title>
        <authorList>
            <person name="Altshuler I."/>
            <person name="Hamel J."/>
            <person name="Turney S."/>
            <person name="Magnuson E."/>
            <person name="Levesque R."/>
            <person name="Greer C."/>
            <person name="Whyte L.G."/>
        </authorList>
    </citation>
    <scope>NUCLEOTIDE SEQUENCE [LARGE SCALE GENOMIC DNA]</scope>
    <source>
        <strain evidence="2 3">S5.20</strain>
    </source>
</reference>
<dbReference type="AlphaFoldDB" id="A0A502E3B2"/>
<accession>A0A502E3B2</accession>
<keyword evidence="1" id="KW-1133">Transmembrane helix</keyword>
<name>A0A502E3B2_9MYCO</name>
<feature type="transmembrane region" description="Helical" evidence="1">
    <location>
        <begin position="142"/>
        <end position="161"/>
    </location>
</feature>
<evidence type="ECO:0000256" key="1">
    <source>
        <dbReference type="SAM" id="Phobius"/>
    </source>
</evidence>
<keyword evidence="1" id="KW-0812">Transmembrane</keyword>
<feature type="transmembrane region" description="Helical" evidence="1">
    <location>
        <begin position="299"/>
        <end position="318"/>
    </location>
</feature>
<feature type="transmembrane region" description="Helical" evidence="1">
    <location>
        <begin position="349"/>
        <end position="373"/>
    </location>
</feature>
<feature type="transmembrane region" description="Helical" evidence="1">
    <location>
        <begin position="325"/>
        <end position="343"/>
    </location>
</feature>
<dbReference type="EMBL" id="RCZG01000012">
    <property type="protein sequence ID" value="TPG31439.1"/>
    <property type="molecule type" value="Genomic_DNA"/>
</dbReference>
<organism evidence="2 3">
    <name type="scientific">Mycolicibacterium hodleri</name>
    <dbReference type="NCBI Taxonomy" id="49897"/>
    <lineage>
        <taxon>Bacteria</taxon>
        <taxon>Bacillati</taxon>
        <taxon>Actinomycetota</taxon>
        <taxon>Actinomycetes</taxon>
        <taxon>Mycobacteriales</taxon>
        <taxon>Mycobacteriaceae</taxon>
        <taxon>Mycolicibacterium</taxon>
    </lineage>
</organism>
<proteinExistence type="predicted"/>
<evidence type="ECO:0000313" key="3">
    <source>
        <dbReference type="Proteomes" id="UP000320095"/>
    </source>
</evidence>